<dbReference type="Proteomes" id="UP000262073">
    <property type="component" value="Chromosome"/>
</dbReference>
<sequence length="84" mass="9993">MNFNKNTRNHLKRSQATYLASQILHEMHIKNILCIRTMFKNKLYLLIFPRCKFQEDGLTGENKSAIHTNQEEFFLNTYISQILS</sequence>
<organism evidence="1 2">
    <name type="scientific">Salinimonas sediminis</name>
    <dbReference type="NCBI Taxonomy" id="2303538"/>
    <lineage>
        <taxon>Bacteria</taxon>
        <taxon>Pseudomonadati</taxon>
        <taxon>Pseudomonadota</taxon>
        <taxon>Gammaproteobacteria</taxon>
        <taxon>Alteromonadales</taxon>
        <taxon>Alteromonadaceae</taxon>
        <taxon>Alteromonas/Salinimonas group</taxon>
        <taxon>Salinimonas</taxon>
    </lineage>
</organism>
<proteinExistence type="predicted"/>
<evidence type="ECO:0000313" key="2">
    <source>
        <dbReference type="Proteomes" id="UP000262073"/>
    </source>
</evidence>
<reference evidence="1 2" key="1">
    <citation type="submission" date="2018-08" db="EMBL/GenBank/DDBJ databases">
        <title>Salinimonas sediminis sp. nov., a piezophilic bacterium isolated from a deep-sea sediment sample from the New Britain Trench.</title>
        <authorList>
            <person name="Cao J."/>
        </authorList>
    </citation>
    <scope>NUCLEOTIDE SEQUENCE [LARGE SCALE GENOMIC DNA]</scope>
    <source>
        <strain evidence="1 2">N102</strain>
    </source>
</reference>
<keyword evidence="2" id="KW-1185">Reference proteome</keyword>
<dbReference type="EMBL" id="CP031769">
    <property type="protein sequence ID" value="AXR06600.1"/>
    <property type="molecule type" value="Genomic_DNA"/>
</dbReference>
<dbReference type="KEGG" id="salm:D0Y50_09600"/>
<name>A0A346NM43_9ALTE</name>
<accession>A0A346NM43</accession>
<protein>
    <submittedName>
        <fullName evidence="1">Uncharacterized protein</fullName>
    </submittedName>
</protein>
<evidence type="ECO:0000313" key="1">
    <source>
        <dbReference type="EMBL" id="AXR06600.1"/>
    </source>
</evidence>
<gene>
    <name evidence="1" type="ORF">D0Y50_09600</name>
</gene>
<dbReference type="AlphaFoldDB" id="A0A346NM43"/>